<sequence length="163" mass="18153">ASFRREIRGGVEHQQWTDLLSILGTVTFSPSNDRWICDLNGDGVFRVKDIRGIIDDLYLPSSNEATSWVKCVPIKINVFAWRARLDRLPMRCNLLSRGVEIESLNCPICGQSPEGARQIFFPVQFGQSCASSGMSMVGHPVGGYNVVRGLEYLVLLDSVVFES</sequence>
<accession>A0A6L2NV61</accession>
<feature type="non-terminal residue" evidence="2">
    <location>
        <position position="1"/>
    </location>
</feature>
<keyword evidence="2" id="KW-0548">Nucleotidyltransferase</keyword>
<dbReference type="EMBL" id="BKCJ010010137">
    <property type="protein sequence ID" value="GEU90221.1"/>
    <property type="molecule type" value="Genomic_DNA"/>
</dbReference>
<dbReference type="AlphaFoldDB" id="A0A6L2NV61"/>
<keyword evidence="2" id="KW-0808">Transferase</keyword>
<evidence type="ECO:0000313" key="2">
    <source>
        <dbReference type="EMBL" id="GEU90221.1"/>
    </source>
</evidence>
<protein>
    <submittedName>
        <fullName evidence="2">RNA-directed DNA polymerase, eukaryota</fullName>
    </submittedName>
</protein>
<dbReference type="GO" id="GO:0003964">
    <property type="term" value="F:RNA-directed DNA polymerase activity"/>
    <property type="evidence" value="ECO:0007669"/>
    <property type="project" value="UniProtKB-KW"/>
</dbReference>
<name>A0A6L2NV61_TANCI</name>
<keyword evidence="2" id="KW-0695">RNA-directed DNA polymerase</keyword>
<feature type="domain" description="Reverse transcriptase zinc-binding" evidence="1">
    <location>
        <begin position="64"/>
        <end position="123"/>
    </location>
</feature>
<evidence type="ECO:0000259" key="1">
    <source>
        <dbReference type="Pfam" id="PF13966"/>
    </source>
</evidence>
<proteinExistence type="predicted"/>
<dbReference type="Pfam" id="PF13966">
    <property type="entry name" value="zf-RVT"/>
    <property type="match status" value="1"/>
</dbReference>
<reference evidence="2" key="1">
    <citation type="journal article" date="2019" name="Sci. Rep.">
        <title>Draft genome of Tanacetum cinerariifolium, the natural source of mosquito coil.</title>
        <authorList>
            <person name="Yamashiro T."/>
            <person name="Shiraishi A."/>
            <person name="Satake H."/>
            <person name="Nakayama K."/>
        </authorList>
    </citation>
    <scope>NUCLEOTIDE SEQUENCE</scope>
</reference>
<comment type="caution">
    <text evidence="2">The sequence shown here is derived from an EMBL/GenBank/DDBJ whole genome shotgun (WGS) entry which is preliminary data.</text>
</comment>
<dbReference type="InterPro" id="IPR026960">
    <property type="entry name" value="RVT-Znf"/>
</dbReference>
<organism evidence="2">
    <name type="scientific">Tanacetum cinerariifolium</name>
    <name type="common">Dalmatian daisy</name>
    <name type="synonym">Chrysanthemum cinerariifolium</name>
    <dbReference type="NCBI Taxonomy" id="118510"/>
    <lineage>
        <taxon>Eukaryota</taxon>
        <taxon>Viridiplantae</taxon>
        <taxon>Streptophyta</taxon>
        <taxon>Embryophyta</taxon>
        <taxon>Tracheophyta</taxon>
        <taxon>Spermatophyta</taxon>
        <taxon>Magnoliopsida</taxon>
        <taxon>eudicotyledons</taxon>
        <taxon>Gunneridae</taxon>
        <taxon>Pentapetalae</taxon>
        <taxon>asterids</taxon>
        <taxon>campanulids</taxon>
        <taxon>Asterales</taxon>
        <taxon>Asteraceae</taxon>
        <taxon>Asteroideae</taxon>
        <taxon>Anthemideae</taxon>
        <taxon>Anthemidinae</taxon>
        <taxon>Tanacetum</taxon>
    </lineage>
</organism>
<gene>
    <name evidence="2" type="ORF">Tci_062199</name>
</gene>